<dbReference type="GO" id="GO:0032259">
    <property type="term" value="P:methylation"/>
    <property type="evidence" value="ECO:0007669"/>
    <property type="project" value="UniProtKB-KW"/>
</dbReference>
<dbReference type="GO" id="GO:0035243">
    <property type="term" value="F:protein-arginine omega-N symmetric methyltransferase activity"/>
    <property type="evidence" value="ECO:0007669"/>
    <property type="project" value="TreeGrafter"/>
</dbReference>
<reference evidence="3 4" key="1">
    <citation type="submission" date="2019-11" db="EMBL/GenBank/DDBJ databases">
        <title>Draft genome sequences of five Paenibacillus species of dairy origin.</title>
        <authorList>
            <person name="Olajide A.M."/>
            <person name="Chen S."/>
            <person name="Lapointe G."/>
        </authorList>
    </citation>
    <scope>NUCLEOTIDE SEQUENCE [LARGE SCALE GENOMIC DNA]</scope>
    <source>
        <strain evidence="3 4">2CS3</strain>
    </source>
</reference>
<dbReference type="PANTHER" id="PTHR12049">
    <property type="entry name" value="PROTEIN ARGININE METHYLTRANSFERASE NDUFAF7, MITOCHONDRIAL"/>
    <property type="match status" value="1"/>
</dbReference>
<keyword evidence="1 3" id="KW-0489">Methyltransferase</keyword>
<evidence type="ECO:0000256" key="1">
    <source>
        <dbReference type="ARBA" id="ARBA00022603"/>
    </source>
</evidence>
<comment type="caution">
    <text evidence="3">The sequence shown here is derived from an EMBL/GenBank/DDBJ whole genome shotgun (WGS) entry which is preliminary data.</text>
</comment>
<proteinExistence type="predicted"/>
<dbReference type="EMBL" id="WNZX01000016">
    <property type="protein sequence ID" value="MUG72576.1"/>
    <property type="molecule type" value="Genomic_DNA"/>
</dbReference>
<dbReference type="Gene3D" id="3.40.50.12710">
    <property type="match status" value="1"/>
</dbReference>
<dbReference type="InterPro" id="IPR003788">
    <property type="entry name" value="NDUFAF7"/>
</dbReference>
<dbReference type="PANTHER" id="PTHR12049:SF7">
    <property type="entry name" value="PROTEIN ARGININE METHYLTRANSFERASE NDUFAF7, MITOCHONDRIAL"/>
    <property type="match status" value="1"/>
</dbReference>
<keyword evidence="2 3" id="KW-0808">Transferase</keyword>
<sequence>MHQVETGLAGIIRNKIADSEGGWIPFRDFMEMALYDPKYGYYMKEQEKIGRSGDFYTASSVGALLGECVAHYTIGAAKSMDRGAALQFVEWGGGDGRFARQFLDALKEADASVYRQVMYTSVEASPYHRRLQTEALASHAGRVQFITPESWMAGGTWTQAILFSNELPDAFPVHRLVRRAKGWMELGVRYDGDTCSFKETEQPVRNEELLRYIEAENLPEREGQRFEASLDSLRWYGQAARRLAPGCRVLTIDYGHTREELHAAHRMNGTLLCYRGHQASDTPLEHVGEQDITAHVNFSALMEAGEEAGLETVAYFTQKQFLVEHGILDGLQDHDARDPFSPAARRNRAIRQLLLSDRMSELFKVLIQQKR</sequence>
<keyword evidence="4" id="KW-1185">Reference proteome</keyword>
<accession>A0A7X2ZCY9</accession>
<dbReference type="InterPro" id="IPR038375">
    <property type="entry name" value="NDUFAF7_sf"/>
</dbReference>
<dbReference type="Pfam" id="PF02636">
    <property type="entry name" value="Methyltransf_28"/>
    <property type="match status" value="1"/>
</dbReference>
<evidence type="ECO:0000256" key="2">
    <source>
        <dbReference type="ARBA" id="ARBA00022679"/>
    </source>
</evidence>
<evidence type="ECO:0000313" key="4">
    <source>
        <dbReference type="Proteomes" id="UP000450917"/>
    </source>
</evidence>
<dbReference type="AlphaFoldDB" id="A0A7X2ZCY9"/>
<dbReference type="Proteomes" id="UP000450917">
    <property type="component" value="Unassembled WGS sequence"/>
</dbReference>
<dbReference type="RefSeq" id="WP_155615249.1">
    <property type="nucleotide sequence ID" value="NZ_WNZX01000016.1"/>
</dbReference>
<dbReference type="SUPFAM" id="SSF53335">
    <property type="entry name" value="S-adenosyl-L-methionine-dependent methyltransferases"/>
    <property type="match status" value="1"/>
</dbReference>
<protein>
    <submittedName>
        <fullName evidence="3">SAM-dependent methyltransferase</fullName>
    </submittedName>
</protein>
<dbReference type="InterPro" id="IPR029063">
    <property type="entry name" value="SAM-dependent_MTases_sf"/>
</dbReference>
<name>A0A7X2ZCY9_9BACL</name>
<evidence type="ECO:0000313" key="3">
    <source>
        <dbReference type="EMBL" id="MUG72576.1"/>
    </source>
</evidence>
<gene>
    <name evidence="3" type="ORF">GNP93_18055</name>
</gene>
<organism evidence="3 4">
    <name type="scientific">Paenibacillus validus</name>
    <dbReference type="NCBI Taxonomy" id="44253"/>
    <lineage>
        <taxon>Bacteria</taxon>
        <taxon>Bacillati</taxon>
        <taxon>Bacillota</taxon>
        <taxon>Bacilli</taxon>
        <taxon>Bacillales</taxon>
        <taxon>Paenibacillaceae</taxon>
        <taxon>Paenibacillus</taxon>
    </lineage>
</organism>